<evidence type="ECO:0000259" key="3">
    <source>
        <dbReference type="PROSITE" id="PS50033"/>
    </source>
</evidence>
<proteinExistence type="predicted"/>
<feature type="compositionally biased region" description="Basic and acidic residues" evidence="2">
    <location>
        <begin position="1"/>
        <end position="11"/>
    </location>
</feature>
<keyword evidence="4" id="KW-1185">Reference proteome</keyword>
<dbReference type="AlphaFoldDB" id="A0A1I8GCL8"/>
<dbReference type="SUPFAM" id="SSF52833">
    <property type="entry name" value="Thioredoxin-like"/>
    <property type="match status" value="1"/>
</dbReference>
<feature type="region of interest" description="Disordered" evidence="2">
    <location>
        <begin position="185"/>
        <end position="205"/>
    </location>
</feature>
<dbReference type="InterPro" id="IPR036249">
    <property type="entry name" value="Thioredoxin-like_sf"/>
</dbReference>
<dbReference type="InterPro" id="IPR001012">
    <property type="entry name" value="UBX_dom"/>
</dbReference>
<dbReference type="Pfam" id="PF10568">
    <property type="entry name" value="Tom37"/>
    <property type="match status" value="1"/>
</dbReference>
<dbReference type="Gene3D" id="3.40.30.10">
    <property type="entry name" value="Glutaredoxin"/>
    <property type="match status" value="1"/>
</dbReference>
<dbReference type="InterPro" id="IPR006577">
    <property type="entry name" value="UAS"/>
</dbReference>
<protein>
    <submittedName>
        <fullName evidence="5">UBX domain-containing protein</fullName>
    </submittedName>
</protein>
<evidence type="ECO:0000256" key="2">
    <source>
        <dbReference type="SAM" id="MobiDB-lite"/>
    </source>
</evidence>
<sequence>MADCGDDKRDASSAGKTRRRPKIPLPVEQPQPLPIPIANDQPLTEKTTIRLSGEDVEVHVNDLEVIDKLGQLLKHSFLSGCDRPETLESMQEETAVFVKLILDVMEAKKAQQYSEEADLPSERLFAECLRLLLHRYGIAFTESRLRNCEWVSPTGLSPVIHHEGQLMTDFACICDHYQRSRGLQSPLPGASTGGGGQGPDGEAQGQSKVLMATVQSYISAFSSSISCLIDHLTWILDSTYSNITKPRYASGMVRPLAWLLPGQARSRVRARLDAVGWLKNQQASEEASWLFSSLGLLAKEQTTGHLLNSAQPTGLDCLACGLVTFALACKHEIGCEILYELVLAQPDLLAYQKALSQSMSDEEVNLSATSNAARSSELKEDAAKKNCNNAQTNSDQDDLNDAEENGQQQQQQQQNNDELASSSEDSDEAEKEENDYEEQLSMSQTETLLHYQQISGLELPQCRPGPGSGQHRPQQAPVGWFRWIESIVMLPFRFFSHSVGSLLRFVLSILRPAAVAAAPRRPVVDPVGDVRQFLEQFEQLYGEQHPVVRVCSYSQALDAARNELRFLLVYLHAESHQDTDQFCRQVLVSEVFSAFLQASGINFWMCSISSPEGARVSQALRETGYPFLALIVLKQSRMTVVARFEGLLSLEQLLAELDAAVTDFEPYLAEERARRQSLEMNRRLIEEQDQAYAAALAQDREREERRQAEEAERSAERDANERRREERQRELARLRDLLPAEPSADEDGGATVKLSVRLPGASDRLERRFRLGEPIQYLHYFIKLQKLAPERFSVCTSFPKRVLPVEGTFKEAGLTQAEVLFVMDDDDE</sequence>
<feature type="compositionally biased region" description="Pro residues" evidence="2">
    <location>
        <begin position="23"/>
        <end position="35"/>
    </location>
</feature>
<dbReference type="PANTHER" id="PTHR23322:SF1">
    <property type="entry name" value="FAS-ASSOCIATED FACTOR 2"/>
    <property type="match status" value="1"/>
</dbReference>
<feature type="region of interest" description="Disordered" evidence="2">
    <location>
        <begin position="1"/>
        <end position="39"/>
    </location>
</feature>
<dbReference type="Proteomes" id="UP000095280">
    <property type="component" value="Unplaced"/>
</dbReference>
<dbReference type="GO" id="GO:0005783">
    <property type="term" value="C:endoplasmic reticulum"/>
    <property type="evidence" value="ECO:0007669"/>
    <property type="project" value="TreeGrafter"/>
</dbReference>
<evidence type="ECO:0000313" key="4">
    <source>
        <dbReference type="Proteomes" id="UP000095280"/>
    </source>
</evidence>
<name>A0A1I8GCL8_9PLAT</name>
<accession>A0A1I8GCL8</accession>
<feature type="compositionally biased region" description="Acidic residues" evidence="2">
    <location>
        <begin position="395"/>
        <end position="404"/>
    </location>
</feature>
<feature type="domain" description="UBX" evidence="3">
    <location>
        <begin position="747"/>
        <end position="822"/>
    </location>
</feature>
<feature type="compositionally biased region" description="Basic and acidic residues" evidence="2">
    <location>
        <begin position="698"/>
        <end position="725"/>
    </location>
</feature>
<dbReference type="Gene3D" id="3.10.20.90">
    <property type="entry name" value="Phosphatidylinositol 3-kinase Catalytic Subunit, Chain A, domain 1"/>
    <property type="match status" value="1"/>
</dbReference>
<dbReference type="PANTHER" id="PTHR23322">
    <property type="entry name" value="FAS-ASSOCIATED PROTEIN"/>
    <property type="match status" value="1"/>
</dbReference>
<reference evidence="5" key="1">
    <citation type="submission" date="2016-11" db="UniProtKB">
        <authorList>
            <consortium name="WormBaseParasite"/>
        </authorList>
    </citation>
    <scope>IDENTIFICATION</scope>
</reference>
<dbReference type="InterPro" id="IPR019564">
    <property type="entry name" value="Sam37/metaxin_N"/>
</dbReference>
<dbReference type="SUPFAM" id="SSF54236">
    <property type="entry name" value="Ubiquitin-like"/>
    <property type="match status" value="1"/>
</dbReference>
<dbReference type="InterPro" id="IPR029071">
    <property type="entry name" value="Ubiquitin-like_domsf"/>
</dbReference>
<dbReference type="PROSITE" id="PS50033">
    <property type="entry name" value="UBX"/>
    <property type="match status" value="1"/>
</dbReference>
<feature type="compositionally biased region" description="Acidic residues" evidence="2">
    <location>
        <begin position="424"/>
        <end position="438"/>
    </location>
</feature>
<dbReference type="InterPro" id="IPR050730">
    <property type="entry name" value="UBX_domain-protein"/>
</dbReference>
<dbReference type="GO" id="GO:0036503">
    <property type="term" value="P:ERAD pathway"/>
    <property type="evidence" value="ECO:0007669"/>
    <property type="project" value="TreeGrafter"/>
</dbReference>
<feature type="region of interest" description="Disordered" evidence="2">
    <location>
        <begin position="696"/>
        <end position="725"/>
    </location>
</feature>
<dbReference type="SMART" id="SM00594">
    <property type="entry name" value="UAS"/>
    <property type="match status" value="1"/>
</dbReference>
<evidence type="ECO:0000313" key="5">
    <source>
        <dbReference type="WBParaSite" id="maker-uti_cns_0001550-snap-gene-0.16-mRNA-1"/>
    </source>
</evidence>
<dbReference type="GO" id="GO:0043130">
    <property type="term" value="F:ubiquitin binding"/>
    <property type="evidence" value="ECO:0007669"/>
    <property type="project" value="TreeGrafter"/>
</dbReference>
<keyword evidence="1" id="KW-0175">Coiled coil</keyword>
<dbReference type="WBParaSite" id="maker-uti_cns_0001550-snap-gene-0.16-mRNA-1">
    <property type="protein sequence ID" value="maker-uti_cns_0001550-snap-gene-0.16-mRNA-1"/>
    <property type="gene ID" value="maker-uti_cns_0001550-snap-gene-0.16"/>
</dbReference>
<evidence type="ECO:0000256" key="1">
    <source>
        <dbReference type="ARBA" id="ARBA00023054"/>
    </source>
</evidence>
<feature type="compositionally biased region" description="Low complexity" evidence="2">
    <location>
        <begin position="407"/>
        <end position="423"/>
    </location>
</feature>
<dbReference type="GO" id="GO:0001401">
    <property type="term" value="C:SAM complex"/>
    <property type="evidence" value="ECO:0007669"/>
    <property type="project" value="InterPro"/>
</dbReference>
<organism evidence="4 5">
    <name type="scientific">Macrostomum lignano</name>
    <dbReference type="NCBI Taxonomy" id="282301"/>
    <lineage>
        <taxon>Eukaryota</taxon>
        <taxon>Metazoa</taxon>
        <taxon>Spiralia</taxon>
        <taxon>Lophotrochozoa</taxon>
        <taxon>Platyhelminthes</taxon>
        <taxon>Rhabditophora</taxon>
        <taxon>Macrostomorpha</taxon>
        <taxon>Macrostomida</taxon>
        <taxon>Macrostomidae</taxon>
        <taxon>Macrostomum</taxon>
    </lineage>
</organism>
<feature type="region of interest" description="Disordered" evidence="2">
    <location>
        <begin position="360"/>
        <end position="443"/>
    </location>
</feature>